<keyword evidence="3" id="KW-1185">Reference proteome</keyword>
<name>A0A2T0TFX2_9PSEU</name>
<dbReference type="AlphaFoldDB" id="A0A2T0TFX2"/>
<protein>
    <submittedName>
        <fullName evidence="2">Uncharacterized protein</fullName>
    </submittedName>
</protein>
<evidence type="ECO:0000313" key="2">
    <source>
        <dbReference type="EMBL" id="PRY44576.1"/>
    </source>
</evidence>
<dbReference type="Proteomes" id="UP000239494">
    <property type="component" value="Unassembled WGS sequence"/>
</dbReference>
<evidence type="ECO:0000313" key="3">
    <source>
        <dbReference type="Proteomes" id="UP000239494"/>
    </source>
</evidence>
<comment type="caution">
    <text evidence="2">The sequence shown here is derived from an EMBL/GenBank/DDBJ whole genome shotgun (WGS) entry which is preliminary data.</text>
</comment>
<sequence length="317" mass="33516">MLVDGYDITASPPDEHGFGEAVDFLVQRRDSPHTAWARWVGAPGLLRGRARIVALCCVHCGARTGERCCGVAMCAAHRGHHRAVDHLPPGGDRYRALLEAPSDLVVGGTNEPAPIPGLRMPRDLDDLPAAARPRAGDGLRVLHHVRRVLLVPGIDDDPIGDVLRAVVAGDATLPDPARTRSLVADVLGRCAWPAFCDALGRRDAADWLRAQPPPSRRPPRKSTVDERGISTATTRAGAIAARDALCGLWPTAPDDLGGGLLRLSRRLGEAVFSHALALPDGPERVGHAVRRAQRDAVAAVVAALTGRAAPSPAHGAR</sequence>
<feature type="region of interest" description="Disordered" evidence="1">
    <location>
        <begin position="208"/>
        <end position="228"/>
    </location>
</feature>
<gene>
    <name evidence="2" type="ORF">CLV43_102141</name>
</gene>
<evidence type="ECO:0000256" key="1">
    <source>
        <dbReference type="SAM" id="MobiDB-lite"/>
    </source>
</evidence>
<dbReference type="EMBL" id="PVTF01000002">
    <property type="protein sequence ID" value="PRY44576.1"/>
    <property type="molecule type" value="Genomic_DNA"/>
</dbReference>
<proteinExistence type="predicted"/>
<organism evidence="2 3">
    <name type="scientific">Umezawaea tangerina</name>
    <dbReference type="NCBI Taxonomy" id="84725"/>
    <lineage>
        <taxon>Bacteria</taxon>
        <taxon>Bacillati</taxon>
        <taxon>Actinomycetota</taxon>
        <taxon>Actinomycetes</taxon>
        <taxon>Pseudonocardiales</taxon>
        <taxon>Pseudonocardiaceae</taxon>
        <taxon>Umezawaea</taxon>
    </lineage>
</organism>
<accession>A0A2T0TFX2</accession>
<reference evidence="2 3" key="1">
    <citation type="submission" date="2018-03" db="EMBL/GenBank/DDBJ databases">
        <title>Genomic Encyclopedia of Archaeal and Bacterial Type Strains, Phase II (KMG-II): from individual species to whole genera.</title>
        <authorList>
            <person name="Goeker M."/>
        </authorList>
    </citation>
    <scope>NUCLEOTIDE SEQUENCE [LARGE SCALE GENOMIC DNA]</scope>
    <source>
        <strain evidence="2 3">DSM 44720</strain>
    </source>
</reference>